<dbReference type="Pfam" id="PF14584">
    <property type="entry name" value="DUF4446"/>
    <property type="match status" value="1"/>
</dbReference>
<feature type="region of interest" description="Disordered" evidence="1">
    <location>
        <begin position="153"/>
        <end position="173"/>
    </location>
</feature>
<accession>A0A1F5QCN0</accession>
<evidence type="ECO:0000313" key="3">
    <source>
        <dbReference type="EMBL" id="OGE99939.1"/>
    </source>
</evidence>
<sequence>MVKVNWPYYYMISLLNNPYITLAALFLSIASLVSLAILAWRFSKYKTAQSQLLEGEEVGNLQEIVLKHKKTLATHNKNLRELGVILEQLVDQNRLNMQKAGLVRFNPFPEAGGNMSFALALLDGNDSGIVISSLHAREGTRIYSKNITSGKADTHLTDEEKEAIEKARKQAAK</sequence>
<gene>
    <name evidence="3" type="ORF">A3J05_04915</name>
</gene>
<dbReference type="Proteomes" id="UP000177235">
    <property type="component" value="Unassembled WGS sequence"/>
</dbReference>
<protein>
    <recommendedName>
        <fullName evidence="5">DUF4446 domain-containing protein</fullName>
    </recommendedName>
</protein>
<dbReference type="InterPro" id="IPR027981">
    <property type="entry name" value="DUF4446"/>
</dbReference>
<reference evidence="3 4" key="1">
    <citation type="journal article" date="2016" name="Nat. Commun.">
        <title>Thousands of microbial genomes shed light on interconnected biogeochemical processes in an aquifer system.</title>
        <authorList>
            <person name="Anantharaman K."/>
            <person name="Brown C.T."/>
            <person name="Hug L.A."/>
            <person name="Sharon I."/>
            <person name="Castelle C.J."/>
            <person name="Probst A.J."/>
            <person name="Thomas B.C."/>
            <person name="Singh A."/>
            <person name="Wilkins M.J."/>
            <person name="Karaoz U."/>
            <person name="Brodie E.L."/>
            <person name="Williams K.H."/>
            <person name="Hubbard S.S."/>
            <person name="Banfield J.F."/>
        </authorList>
    </citation>
    <scope>NUCLEOTIDE SEQUENCE [LARGE SCALE GENOMIC DNA]</scope>
</reference>
<proteinExistence type="predicted"/>
<keyword evidence="2" id="KW-0472">Membrane</keyword>
<dbReference type="AlphaFoldDB" id="A0A1F5QCN0"/>
<evidence type="ECO:0000256" key="2">
    <source>
        <dbReference type="SAM" id="Phobius"/>
    </source>
</evidence>
<comment type="caution">
    <text evidence="3">The sequence shown here is derived from an EMBL/GenBank/DDBJ whole genome shotgun (WGS) entry which is preliminary data.</text>
</comment>
<organism evidence="3 4">
    <name type="scientific">Candidatus Doudnabacteria bacterium RIFCSPLOWO2_02_FULL_48_13</name>
    <dbReference type="NCBI Taxonomy" id="1817845"/>
    <lineage>
        <taxon>Bacteria</taxon>
        <taxon>Candidatus Doudnaibacteriota</taxon>
    </lineage>
</organism>
<feature type="transmembrane region" description="Helical" evidence="2">
    <location>
        <begin position="20"/>
        <end position="40"/>
    </location>
</feature>
<evidence type="ECO:0008006" key="5">
    <source>
        <dbReference type="Google" id="ProtNLM"/>
    </source>
</evidence>
<keyword evidence="2" id="KW-0812">Transmembrane</keyword>
<evidence type="ECO:0000313" key="4">
    <source>
        <dbReference type="Proteomes" id="UP000177235"/>
    </source>
</evidence>
<keyword evidence="2" id="KW-1133">Transmembrane helix</keyword>
<evidence type="ECO:0000256" key="1">
    <source>
        <dbReference type="SAM" id="MobiDB-lite"/>
    </source>
</evidence>
<name>A0A1F5QCN0_9BACT</name>
<dbReference type="EMBL" id="MFFF01000006">
    <property type="protein sequence ID" value="OGE99939.1"/>
    <property type="molecule type" value="Genomic_DNA"/>
</dbReference>